<feature type="compositionally biased region" description="Basic and acidic residues" evidence="1">
    <location>
        <begin position="7"/>
        <end position="19"/>
    </location>
</feature>
<organism evidence="2 3">
    <name type="scientific">Ensete ventricosum</name>
    <name type="common">Abyssinian banana</name>
    <name type="synonym">Musa ensete</name>
    <dbReference type="NCBI Taxonomy" id="4639"/>
    <lineage>
        <taxon>Eukaryota</taxon>
        <taxon>Viridiplantae</taxon>
        <taxon>Streptophyta</taxon>
        <taxon>Embryophyta</taxon>
        <taxon>Tracheophyta</taxon>
        <taxon>Spermatophyta</taxon>
        <taxon>Magnoliopsida</taxon>
        <taxon>Liliopsida</taxon>
        <taxon>Zingiberales</taxon>
        <taxon>Musaceae</taxon>
        <taxon>Ensete</taxon>
    </lineage>
</organism>
<dbReference type="EMBL" id="AMZH03000630">
    <property type="protein sequence ID" value="RRT82775.1"/>
    <property type="molecule type" value="Genomic_DNA"/>
</dbReference>
<sequence>MRMRRSSYLEHNDDGRSDSEPPTIVCCVKCSGQITSADNHPLLRRRGERGGWEMESLLCGTSASFTSSGRRVDVERSVSISLVLSGRQRKGAVGQRAEVIAGGSRWLHSSSRGLRLRLKKRAAAMAKEERRELPFDSTVARSRVRWDLLPFDSEKKSCSRQATLIQ</sequence>
<evidence type="ECO:0000313" key="2">
    <source>
        <dbReference type="EMBL" id="RRT82775.1"/>
    </source>
</evidence>
<feature type="region of interest" description="Disordered" evidence="1">
    <location>
        <begin position="1"/>
        <end position="20"/>
    </location>
</feature>
<gene>
    <name evidence="2" type="ORF">B296_00000091</name>
</gene>
<accession>A0A427B2S7</accession>
<proteinExistence type="predicted"/>
<evidence type="ECO:0000313" key="3">
    <source>
        <dbReference type="Proteomes" id="UP000287651"/>
    </source>
</evidence>
<dbReference type="AlphaFoldDB" id="A0A427B2S7"/>
<name>A0A427B2S7_ENSVE</name>
<comment type="caution">
    <text evidence="2">The sequence shown here is derived from an EMBL/GenBank/DDBJ whole genome shotgun (WGS) entry which is preliminary data.</text>
</comment>
<dbReference type="Proteomes" id="UP000287651">
    <property type="component" value="Unassembled WGS sequence"/>
</dbReference>
<reference evidence="2 3" key="1">
    <citation type="journal article" date="2014" name="Agronomy (Basel)">
        <title>A Draft Genome Sequence for Ensete ventricosum, the Drought-Tolerant Tree Against Hunger.</title>
        <authorList>
            <person name="Harrison J."/>
            <person name="Moore K.A."/>
            <person name="Paszkiewicz K."/>
            <person name="Jones T."/>
            <person name="Grant M."/>
            <person name="Ambacheew D."/>
            <person name="Muzemil S."/>
            <person name="Studholme D.J."/>
        </authorList>
    </citation>
    <scope>NUCLEOTIDE SEQUENCE [LARGE SCALE GENOMIC DNA]</scope>
</reference>
<evidence type="ECO:0000256" key="1">
    <source>
        <dbReference type="SAM" id="MobiDB-lite"/>
    </source>
</evidence>
<protein>
    <submittedName>
        <fullName evidence="2">Uncharacterized protein</fullName>
    </submittedName>
</protein>